<feature type="domain" description="Protein kinase" evidence="7">
    <location>
        <begin position="200"/>
        <end position="465"/>
    </location>
</feature>
<dbReference type="SUPFAM" id="SSF56112">
    <property type="entry name" value="Protein kinase-like (PK-like)"/>
    <property type="match status" value="1"/>
</dbReference>
<feature type="binding site" evidence="5">
    <location>
        <position position="227"/>
    </location>
    <ligand>
        <name>ATP</name>
        <dbReference type="ChEBI" id="CHEBI:30616"/>
    </ligand>
</feature>
<feature type="transmembrane region" description="Helical" evidence="6">
    <location>
        <begin position="595"/>
        <end position="618"/>
    </location>
</feature>
<evidence type="ECO:0000256" key="3">
    <source>
        <dbReference type="ARBA" id="ARBA00022777"/>
    </source>
</evidence>
<feature type="transmembrane region" description="Helical" evidence="6">
    <location>
        <begin position="529"/>
        <end position="549"/>
    </location>
</feature>
<keyword evidence="6" id="KW-0472">Membrane</keyword>
<keyword evidence="6" id="KW-1133">Transmembrane helix</keyword>
<dbReference type="Pfam" id="PF07714">
    <property type="entry name" value="PK_Tyr_Ser-Thr"/>
    <property type="match status" value="1"/>
</dbReference>
<protein>
    <recommendedName>
        <fullName evidence="7">Protein kinase domain-containing protein</fullName>
    </recommendedName>
</protein>
<keyword evidence="2 5" id="KW-0547">Nucleotide-binding</keyword>
<name>A0ABP1CWL6_9APHY</name>
<keyword evidence="4 5" id="KW-0067">ATP-binding</keyword>
<dbReference type="Gene3D" id="1.10.510.10">
    <property type="entry name" value="Transferase(Phosphotransferase) domain 1"/>
    <property type="match status" value="1"/>
</dbReference>
<evidence type="ECO:0000256" key="2">
    <source>
        <dbReference type="ARBA" id="ARBA00022741"/>
    </source>
</evidence>
<dbReference type="PROSITE" id="PS50011">
    <property type="entry name" value="PROTEIN_KINASE_DOM"/>
    <property type="match status" value="1"/>
</dbReference>
<keyword evidence="3" id="KW-0418">Kinase</keyword>
<dbReference type="InterPro" id="IPR000719">
    <property type="entry name" value="Prot_kinase_dom"/>
</dbReference>
<keyword evidence="1" id="KW-0808">Transferase</keyword>
<feature type="transmembrane region" description="Helical" evidence="6">
    <location>
        <begin position="491"/>
        <end position="509"/>
    </location>
</feature>
<organism evidence="8 9">
    <name type="scientific">Somion occarium</name>
    <dbReference type="NCBI Taxonomy" id="3059160"/>
    <lineage>
        <taxon>Eukaryota</taxon>
        <taxon>Fungi</taxon>
        <taxon>Dikarya</taxon>
        <taxon>Basidiomycota</taxon>
        <taxon>Agaricomycotina</taxon>
        <taxon>Agaricomycetes</taxon>
        <taxon>Polyporales</taxon>
        <taxon>Cerrenaceae</taxon>
        <taxon>Somion</taxon>
    </lineage>
</organism>
<evidence type="ECO:0000313" key="9">
    <source>
        <dbReference type="Proteomes" id="UP001497453"/>
    </source>
</evidence>
<dbReference type="InterPro" id="IPR051681">
    <property type="entry name" value="Ser/Thr_Kinases-Pseudokinases"/>
</dbReference>
<dbReference type="InterPro" id="IPR001245">
    <property type="entry name" value="Ser-Thr/Tyr_kinase_cat_dom"/>
</dbReference>
<evidence type="ECO:0000259" key="7">
    <source>
        <dbReference type="PROSITE" id="PS50011"/>
    </source>
</evidence>
<dbReference type="InterPro" id="IPR011009">
    <property type="entry name" value="Kinase-like_dom_sf"/>
</dbReference>
<reference evidence="9" key="1">
    <citation type="submission" date="2024-04" db="EMBL/GenBank/DDBJ databases">
        <authorList>
            <person name="Shaw F."/>
            <person name="Minotto A."/>
        </authorList>
    </citation>
    <scope>NUCLEOTIDE SEQUENCE [LARGE SCALE GENOMIC DNA]</scope>
</reference>
<dbReference type="PANTHER" id="PTHR44329">
    <property type="entry name" value="SERINE/THREONINE-PROTEIN KINASE TNNI3K-RELATED"/>
    <property type="match status" value="1"/>
</dbReference>
<keyword evidence="9" id="KW-1185">Reference proteome</keyword>
<gene>
    <name evidence="8" type="ORF">GFSPODELE1_LOCUS2507</name>
</gene>
<evidence type="ECO:0000313" key="8">
    <source>
        <dbReference type="EMBL" id="CAL1699113.1"/>
    </source>
</evidence>
<evidence type="ECO:0000256" key="5">
    <source>
        <dbReference type="PROSITE-ProRule" id="PRU10141"/>
    </source>
</evidence>
<dbReference type="PROSITE" id="PS00107">
    <property type="entry name" value="PROTEIN_KINASE_ATP"/>
    <property type="match status" value="1"/>
</dbReference>
<feature type="transmembrane region" description="Helical" evidence="6">
    <location>
        <begin position="569"/>
        <end position="589"/>
    </location>
</feature>
<evidence type="ECO:0000256" key="4">
    <source>
        <dbReference type="ARBA" id="ARBA00022840"/>
    </source>
</evidence>
<sequence length="628" mass="70905">MDEPLVTMLGELLLERRAGWAKLNLDPWFDITSELDHLSKRLDDIRRRLQAEGMTEGDIQLEQHSFIQTLTMTVQGQTDTLESMDITMENFKRDSVLAQMLSDSFMGSVATVENADHGIACLLELALESELHKNILVAFRGSAAEYVLSLMMRPGKDEPSNLLSHLWREHRSTLLRLLLKLAKCSEIIPRELFLDGVDCMQRENPVGHGGNADVFLATYRGRPVVLKRLRIFQNVREGREDMQEFCREALIWFQLSHPFVQPFLGVDCETFPNQHCMVTYWMEYGNINTCMRSLTAGRKPLPLDRWLREIALGLEYLHHEQVIHGDIRGNNILIDNDMHVRITDFGLAAYQGSNTMSVGDVGGSRRWMAPALFDPEASGKPSRESDVYAFGMTCIEIYTQQKPFPSISNEYQVTAHVLAGGRPSRSIGGESYGAMSDALWEVVRLCWAGLPSERPSMSEILMAFRTTSGQWNTDPGVFQTYTITELPTRPVYATALSFMLFLHSIYLILSVSYLLSAPMEDGVIVVKRLVFVFFNLTLSFTFALAELMAKHLHLRNRTTHPSHSQIRGFSIAMISLLSWAFIFIGGAISTRDNTLVTAASMNLIYMFVGIIVFIIYMVSCKGRLPSAA</sequence>
<dbReference type="Proteomes" id="UP001497453">
    <property type="component" value="Chromosome 11"/>
</dbReference>
<dbReference type="PANTHER" id="PTHR44329:SF288">
    <property type="entry name" value="MITOGEN-ACTIVATED PROTEIN KINASE KINASE KINASE 20"/>
    <property type="match status" value="1"/>
</dbReference>
<dbReference type="InterPro" id="IPR008266">
    <property type="entry name" value="Tyr_kinase_AS"/>
</dbReference>
<dbReference type="EMBL" id="OZ037954">
    <property type="protein sequence ID" value="CAL1699113.1"/>
    <property type="molecule type" value="Genomic_DNA"/>
</dbReference>
<accession>A0ABP1CWL6</accession>
<evidence type="ECO:0000256" key="6">
    <source>
        <dbReference type="SAM" id="Phobius"/>
    </source>
</evidence>
<dbReference type="PROSITE" id="PS00109">
    <property type="entry name" value="PROTEIN_KINASE_TYR"/>
    <property type="match status" value="1"/>
</dbReference>
<evidence type="ECO:0000256" key="1">
    <source>
        <dbReference type="ARBA" id="ARBA00022679"/>
    </source>
</evidence>
<proteinExistence type="predicted"/>
<keyword evidence="6" id="KW-0812">Transmembrane</keyword>
<dbReference type="InterPro" id="IPR017441">
    <property type="entry name" value="Protein_kinase_ATP_BS"/>
</dbReference>